<gene>
    <name evidence="1" type="ORF">RKD21_002088</name>
</gene>
<reference evidence="1" key="1">
    <citation type="submission" date="2024-07" db="EMBL/GenBank/DDBJ databases">
        <title>Genome sequencing of plant associated microbes to promote plant fitness in Sorghum bicolor and Oryza sativa.</title>
        <authorList>
            <person name="Coleman-Derr D."/>
        </authorList>
    </citation>
    <scope>NUCLEOTIDE SEQUENCE</scope>
    <source>
        <strain evidence="1">SAI-173</strain>
    </source>
</reference>
<dbReference type="EMBL" id="JBGCBD010000002">
    <property type="protein sequence ID" value="MEY9811831.1"/>
    <property type="molecule type" value="Genomic_DNA"/>
</dbReference>
<comment type="caution">
    <text evidence="1">The sequence shown here is derived from an EMBL/GenBank/DDBJ whole genome shotgun (WGS) entry which is preliminary data.</text>
</comment>
<proteinExistence type="predicted"/>
<accession>A0ACC6UKF2</accession>
<protein>
    <submittedName>
        <fullName evidence="1">Uncharacterized protein</fullName>
    </submittedName>
</protein>
<keyword evidence="2" id="KW-1185">Reference proteome</keyword>
<name>A0ACC6UKF2_STRAO</name>
<evidence type="ECO:0000313" key="1">
    <source>
        <dbReference type="EMBL" id="MEY9811831.1"/>
    </source>
</evidence>
<dbReference type="Proteomes" id="UP001565447">
    <property type="component" value="Unassembled WGS sequence"/>
</dbReference>
<organism evidence="1 2">
    <name type="scientific">Streptomyces albogriseolus</name>
    <dbReference type="NCBI Taxonomy" id="1887"/>
    <lineage>
        <taxon>Bacteria</taxon>
        <taxon>Bacillati</taxon>
        <taxon>Actinomycetota</taxon>
        <taxon>Actinomycetes</taxon>
        <taxon>Kitasatosporales</taxon>
        <taxon>Streptomycetaceae</taxon>
        <taxon>Streptomyces</taxon>
        <taxon>Streptomyces albogriseolus group</taxon>
    </lineage>
</organism>
<evidence type="ECO:0000313" key="2">
    <source>
        <dbReference type="Proteomes" id="UP001565447"/>
    </source>
</evidence>
<sequence length="567" mass="60922">MNAGAEYDVFMIVPSADLALLRRPAPAMERKQTLRSFCRRRRVPLLATLAVLPLYALWWAVLATGGGDLAAQDAWAGFAERHGSSAYNLFWYGGMHTANYSLISPYLMAAVGVRALTVASGLAATWIAAVLVRRVVPRRPLAPALLAALGLWGNVASGRTTFALGVAFGLAACLYLTEHRTKHLTGRPTQRKRLFLIGSHAALATMASPVAGLFLAVVGAGYALVRRPGPAVALLAPPALVVGATSALFPFQGEQLMPAGRIWIPASLGLAVAVLSPPSWRAARWSGAVYAAGTVLVYLVPSPIGTNVERFAEYAAPVALLAALLAQPRLRPVRRALLVAALVFSAGWTGKKTVDDLKVSTDVPAWAAQTDGVVRALESLGADRTRVEAVPARNHREAVALAPHVHLARGWNRQLDMERARLFYDGSFSAATYRAWLDRWAVGFVVLHDGKPDGYAEEEARLLRERRPDWLVPVWRDAHWEVFRVRDAVPLVSAPGSVVRTSGAELVLRVARPGAVTVRIAYSPWLRVDGGGCLSRAGEFTRLTVSAPGAYRISSEYGPSPAPAARC</sequence>